<proteinExistence type="predicted"/>
<protein>
    <submittedName>
        <fullName evidence="2">DEKNAAC103746</fullName>
    </submittedName>
</protein>
<organism evidence="2 3">
    <name type="scientific">Brettanomyces naardenensis</name>
    <name type="common">Yeast</name>
    <dbReference type="NCBI Taxonomy" id="13370"/>
    <lineage>
        <taxon>Eukaryota</taxon>
        <taxon>Fungi</taxon>
        <taxon>Dikarya</taxon>
        <taxon>Ascomycota</taxon>
        <taxon>Saccharomycotina</taxon>
        <taxon>Pichiomycetes</taxon>
        <taxon>Pichiales</taxon>
        <taxon>Pichiaceae</taxon>
        <taxon>Brettanomyces</taxon>
    </lineage>
</organism>
<dbReference type="GO" id="GO:0006511">
    <property type="term" value="P:ubiquitin-dependent protein catabolic process"/>
    <property type="evidence" value="ECO:0007669"/>
    <property type="project" value="TreeGrafter"/>
</dbReference>
<keyword evidence="1" id="KW-1133">Transmembrane helix</keyword>
<dbReference type="FunCoup" id="A0A448YPA5">
    <property type="interactions" value="13"/>
</dbReference>
<evidence type="ECO:0000313" key="2">
    <source>
        <dbReference type="EMBL" id="VEU22707.1"/>
    </source>
</evidence>
<keyword evidence="1" id="KW-0472">Membrane</keyword>
<name>A0A448YPA5_BRENA</name>
<accession>A0A448YPA5</accession>
<keyword evidence="3" id="KW-1185">Reference proteome</keyword>
<evidence type="ECO:0000313" key="3">
    <source>
        <dbReference type="Proteomes" id="UP000290900"/>
    </source>
</evidence>
<sequence>MSTWRLKRLIDSFADAIAEQSKESGLTGNRSRSLLAYCVSPFATMCMLTAMVLNRIVIFASSRRVKQLPRVSRTVLRLVAIYLLFQGSVGILVSLRLYSSSDWLNYLLPSPYFDFVASSFKDRHFLGLYYSPTYFQKTTAQYTFQGPTTAVLKPFYLSLCLSQILETFVAVTSGTKPSVETSLTLFEYSLAFQEVQGYNLRPPVELLEVALIALANQLCIHLLGLFNLNSYRLIPSTAIGIYTLGFCFSLVLQGHLFMVPFSVIMGYLPHIISFTIICASFAIYLVAGIARGSFKDLTVTTVINNLSAMNISLADDFYSALLVVGSFVINASGRQSYVVEAQPVRLPETNYLEQQLKSSGYGIEVPVYREMVTASSGTAAELTSKDWIVSKRLRGTKKLAKDFAGAIVGLFKGTNEKEISTNRPEASVADDRHIVESNQLTVDIDRFSNDEIEEKYPELLLGKYLADTDESPDYQEAPTEDESDETDIAETDISFNELIDPEEFQTLLRPCNAEQIADNRILGYHMKNLDIPATMLTRSNFAKYYDEDLKLLDLIREKNAINLERHSTERPDREVSSDEEPLGTCVICHVNSRQIILWPCKCLAICDSCRVSLFVRKFNTCVCCRSKVESYSKVYVP</sequence>
<dbReference type="CDD" id="cd16616">
    <property type="entry name" value="mRING-HC-C4C4_Asi1p-like"/>
    <property type="match status" value="1"/>
</dbReference>
<feature type="transmembrane region" description="Helical" evidence="1">
    <location>
        <begin position="209"/>
        <end position="228"/>
    </location>
</feature>
<dbReference type="Gene3D" id="3.30.40.10">
    <property type="entry name" value="Zinc/RING finger domain, C3HC4 (zinc finger)"/>
    <property type="match status" value="1"/>
</dbReference>
<dbReference type="PANTHER" id="PTHR22696:SF1">
    <property type="entry name" value="E3 UBIQUITIN-PROTEIN LIGASE RNF26"/>
    <property type="match status" value="1"/>
</dbReference>
<dbReference type="Pfam" id="PF13920">
    <property type="entry name" value="zf-C3HC4_3"/>
    <property type="match status" value="1"/>
</dbReference>
<feature type="transmembrane region" description="Helical" evidence="1">
    <location>
        <begin position="34"/>
        <end position="54"/>
    </location>
</feature>
<dbReference type="GO" id="GO:0061630">
    <property type="term" value="F:ubiquitin protein ligase activity"/>
    <property type="evidence" value="ECO:0007669"/>
    <property type="project" value="TreeGrafter"/>
</dbReference>
<evidence type="ECO:0000256" key="1">
    <source>
        <dbReference type="SAM" id="Phobius"/>
    </source>
</evidence>
<dbReference type="EMBL" id="CAACVR010000024">
    <property type="protein sequence ID" value="VEU22707.1"/>
    <property type="molecule type" value="Genomic_DNA"/>
</dbReference>
<dbReference type="STRING" id="13370.A0A448YPA5"/>
<dbReference type="GO" id="GO:0016567">
    <property type="term" value="P:protein ubiquitination"/>
    <property type="evidence" value="ECO:0007669"/>
    <property type="project" value="TreeGrafter"/>
</dbReference>
<dbReference type="AlphaFoldDB" id="A0A448YPA5"/>
<feature type="transmembrane region" description="Helical" evidence="1">
    <location>
        <begin position="267"/>
        <end position="287"/>
    </location>
</feature>
<dbReference type="Proteomes" id="UP000290900">
    <property type="component" value="Unassembled WGS sequence"/>
</dbReference>
<dbReference type="InterPro" id="IPR013083">
    <property type="entry name" value="Znf_RING/FYVE/PHD"/>
</dbReference>
<dbReference type="OrthoDB" id="66726at2759"/>
<feature type="transmembrane region" description="Helical" evidence="1">
    <location>
        <begin position="75"/>
        <end position="98"/>
    </location>
</feature>
<feature type="transmembrane region" description="Helical" evidence="1">
    <location>
        <begin position="240"/>
        <end position="261"/>
    </location>
</feature>
<dbReference type="InParanoid" id="A0A448YPA5"/>
<reference evidence="2 3" key="1">
    <citation type="submission" date="2018-12" db="EMBL/GenBank/DDBJ databases">
        <authorList>
            <person name="Tiukova I."/>
            <person name="Dainat J."/>
        </authorList>
    </citation>
    <scope>NUCLEOTIDE SEQUENCE [LARGE SCALE GENOMIC DNA]</scope>
</reference>
<gene>
    <name evidence="2" type="ORF">BRENAR_LOCUS3438</name>
</gene>
<dbReference type="PANTHER" id="PTHR22696">
    <property type="entry name" value="E3 UBIQUITIN-PROTEIN LIGASE RNF26"/>
    <property type="match status" value="1"/>
</dbReference>
<keyword evidence="1" id="KW-0812">Transmembrane</keyword>